<evidence type="ECO:0000256" key="2">
    <source>
        <dbReference type="ARBA" id="ARBA00004401"/>
    </source>
</evidence>
<evidence type="ECO:0000256" key="4">
    <source>
        <dbReference type="ARBA" id="ARBA00022670"/>
    </source>
</evidence>
<dbReference type="EMBL" id="JBDJPC010000010">
    <property type="protein sequence ID" value="KAL1490285.1"/>
    <property type="molecule type" value="Genomic_DNA"/>
</dbReference>
<name>A0ABD1E7B7_HYPHA</name>
<sequence length="686" mass="80067">MMNGNSMENGDVIISNSAGRNNLSTWWLRLSKNERKGTGFFLACLTVFLIGTAIYFYLFSEKTTICKTTECRMATTTILRFIDQRQQPCQNFYRFACGTFLDNVPIEDPQAYYLQSVKNLMKEEIEADIKNMLEEEIKDDDMPSFNLAKKFYRACMNEGAIEKAGLSRLSTLFEWMGGWPVLDGDDWDAEKFNWAKAIKNLRDFGVNFDFFFNLTVEVDKEQPDRYILGIHDRFYSPADISMNSKVTFLDYMVDVAMQFNVKSRYPREELDDVLTFLLNLGKISEESKEFNKTFEYNLYSLYELQTEFSSIPWIEHVQGLFRNSAQLRPEELFNVPEPFYLKKLENLLKRTNKRIVANFMGWHLVQSLINYLPSKILDRAYDYLRKVNGNFLRKPRWSVCIEAVRERLSAPINIGYIERHFDEETRANVTNIVQKVKYQFKKNVLMADWLDKNTKKSIVKMLQTSVVKIYSYSDFLDVLYDNSVYSQVNINEGQLLKAVLDLDLIYWDLYYGTLRQPVKDDWIKTQTFISGQKILYLPTTNVLKIPLGLARGIYFDRNRPAYMNYGLFGSIVAHQLAHITVEAQRGINVGRSKAAEEKLLNWWSSDSVNNYLKKLECLSSQYANFRLNDGNTEIQTNTIVTRDEDMADLTSFKIAYETYTEHEWRYGLEPLLPATNLINLSLNKVP</sequence>
<dbReference type="GO" id="GO:0046872">
    <property type="term" value="F:metal ion binding"/>
    <property type="evidence" value="ECO:0007669"/>
    <property type="project" value="UniProtKB-KW"/>
</dbReference>
<comment type="caution">
    <text evidence="12">The sequence shown here is derived from an EMBL/GenBank/DDBJ whole genome shotgun (WGS) entry which is preliminary data.</text>
</comment>
<dbReference type="Pfam" id="PF01431">
    <property type="entry name" value="Peptidase_M13"/>
    <property type="match status" value="1"/>
</dbReference>
<evidence type="ECO:0000259" key="11">
    <source>
        <dbReference type="Pfam" id="PF05649"/>
    </source>
</evidence>
<keyword evidence="9" id="KW-1133">Transmembrane helix</keyword>
<dbReference type="Gene3D" id="1.10.1380.10">
    <property type="entry name" value="Neutral endopeptidase , domain2"/>
    <property type="match status" value="1"/>
</dbReference>
<dbReference type="GO" id="GO:0005886">
    <property type="term" value="C:plasma membrane"/>
    <property type="evidence" value="ECO:0007669"/>
    <property type="project" value="UniProtKB-SubCell"/>
</dbReference>
<protein>
    <submittedName>
        <fullName evidence="12">Uncharacterized protein</fullName>
    </submittedName>
</protein>
<comment type="similarity">
    <text evidence="3">Belongs to the peptidase M13 family.</text>
</comment>
<proteinExistence type="inferred from homology"/>
<dbReference type="SUPFAM" id="SSF55486">
    <property type="entry name" value="Metalloproteases ('zincins'), catalytic domain"/>
    <property type="match status" value="1"/>
</dbReference>
<dbReference type="Proteomes" id="UP001566132">
    <property type="component" value="Unassembled WGS sequence"/>
</dbReference>
<evidence type="ECO:0000259" key="10">
    <source>
        <dbReference type="Pfam" id="PF01431"/>
    </source>
</evidence>
<evidence type="ECO:0000256" key="7">
    <source>
        <dbReference type="ARBA" id="ARBA00022833"/>
    </source>
</evidence>
<feature type="domain" description="Peptidase M13 C-terminal" evidence="10">
    <location>
        <begin position="536"/>
        <end position="661"/>
    </location>
</feature>
<comment type="cofactor">
    <cofactor evidence="1">
        <name>Zn(2+)</name>
        <dbReference type="ChEBI" id="CHEBI:29105"/>
    </cofactor>
</comment>
<keyword evidence="6" id="KW-0378">Hydrolase</keyword>
<evidence type="ECO:0000256" key="9">
    <source>
        <dbReference type="SAM" id="Phobius"/>
    </source>
</evidence>
<dbReference type="GO" id="GO:0008237">
    <property type="term" value="F:metallopeptidase activity"/>
    <property type="evidence" value="ECO:0007669"/>
    <property type="project" value="UniProtKB-KW"/>
</dbReference>
<keyword evidence="5" id="KW-0479">Metal-binding</keyword>
<dbReference type="PANTHER" id="PTHR11733">
    <property type="entry name" value="ZINC METALLOPROTEASE FAMILY M13 NEPRILYSIN-RELATED"/>
    <property type="match status" value="1"/>
</dbReference>
<dbReference type="InterPro" id="IPR018497">
    <property type="entry name" value="Peptidase_M13_C"/>
</dbReference>
<evidence type="ECO:0000256" key="1">
    <source>
        <dbReference type="ARBA" id="ARBA00001947"/>
    </source>
</evidence>
<evidence type="ECO:0000256" key="5">
    <source>
        <dbReference type="ARBA" id="ARBA00022723"/>
    </source>
</evidence>
<keyword evidence="9" id="KW-0472">Membrane</keyword>
<dbReference type="InterPro" id="IPR042089">
    <property type="entry name" value="Peptidase_M13_dom_2"/>
</dbReference>
<keyword evidence="8" id="KW-0482">Metalloprotease</keyword>
<dbReference type="CDD" id="cd08662">
    <property type="entry name" value="M13"/>
    <property type="match status" value="1"/>
</dbReference>
<dbReference type="AlphaFoldDB" id="A0ABD1E7B7"/>
<dbReference type="Pfam" id="PF05649">
    <property type="entry name" value="Peptidase_M13_N"/>
    <property type="match status" value="1"/>
</dbReference>
<evidence type="ECO:0000256" key="3">
    <source>
        <dbReference type="ARBA" id="ARBA00007357"/>
    </source>
</evidence>
<evidence type="ECO:0000256" key="8">
    <source>
        <dbReference type="ARBA" id="ARBA00023049"/>
    </source>
</evidence>
<reference evidence="12 13" key="1">
    <citation type="submission" date="2024-05" db="EMBL/GenBank/DDBJ databases">
        <title>Genetic variation in Jamaican populations of the coffee berry borer (Hypothenemus hampei).</title>
        <authorList>
            <person name="Errbii M."/>
            <person name="Myrie A."/>
        </authorList>
    </citation>
    <scope>NUCLEOTIDE SEQUENCE [LARGE SCALE GENOMIC DNA]</scope>
    <source>
        <strain evidence="12">JA-Hopewell-2020-01-JO</strain>
        <tissue evidence="12">Whole body</tissue>
    </source>
</reference>
<keyword evidence="9" id="KW-0812">Transmembrane</keyword>
<evidence type="ECO:0000313" key="13">
    <source>
        <dbReference type="Proteomes" id="UP001566132"/>
    </source>
</evidence>
<dbReference type="Gene3D" id="3.40.390.10">
    <property type="entry name" value="Collagenase (Catalytic Domain)"/>
    <property type="match status" value="1"/>
</dbReference>
<keyword evidence="7" id="KW-0862">Zinc</keyword>
<dbReference type="PROSITE" id="PS51885">
    <property type="entry name" value="NEPRILYSIN"/>
    <property type="match status" value="1"/>
</dbReference>
<keyword evidence="13" id="KW-1185">Reference proteome</keyword>
<dbReference type="GO" id="GO:0006508">
    <property type="term" value="P:proteolysis"/>
    <property type="evidence" value="ECO:0007669"/>
    <property type="project" value="UniProtKB-KW"/>
</dbReference>
<accession>A0ABD1E7B7</accession>
<gene>
    <name evidence="12" type="ORF">ABEB36_013005</name>
</gene>
<keyword evidence="4" id="KW-0645">Protease</keyword>
<dbReference type="InterPro" id="IPR024079">
    <property type="entry name" value="MetalloPept_cat_dom_sf"/>
</dbReference>
<evidence type="ECO:0000313" key="12">
    <source>
        <dbReference type="EMBL" id="KAL1490285.1"/>
    </source>
</evidence>
<comment type="subcellular location">
    <subcellularLocation>
        <location evidence="2">Cell membrane</location>
        <topology evidence="2">Single-pass type II membrane protein</topology>
    </subcellularLocation>
</comment>
<dbReference type="PANTHER" id="PTHR11733:SF224">
    <property type="entry name" value="NEPRILYSIN-2"/>
    <property type="match status" value="1"/>
</dbReference>
<feature type="domain" description="Peptidase M13 N-terminal" evidence="11">
    <location>
        <begin position="88"/>
        <end position="469"/>
    </location>
</feature>
<evidence type="ECO:0000256" key="6">
    <source>
        <dbReference type="ARBA" id="ARBA00022801"/>
    </source>
</evidence>
<dbReference type="InterPro" id="IPR000718">
    <property type="entry name" value="Peptidase_M13"/>
</dbReference>
<dbReference type="InterPro" id="IPR008753">
    <property type="entry name" value="Peptidase_M13_N"/>
</dbReference>
<organism evidence="12 13">
    <name type="scientific">Hypothenemus hampei</name>
    <name type="common">Coffee berry borer</name>
    <dbReference type="NCBI Taxonomy" id="57062"/>
    <lineage>
        <taxon>Eukaryota</taxon>
        <taxon>Metazoa</taxon>
        <taxon>Ecdysozoa</taxon>
        <taxon>Arthropoda</taxon>
        <taxon>Hexapoda</taxon>
        <taxon>Insecta</taxon>
        <taxon>Pterygota</taxon>
        <taxon>Neoptera</taxon>
        <taxon>Endopterygota</taxon>
        <taxon>Coleoptera</taxon>
        <taxon>Polyphaga</taxon>
        <taxon>Cucujiformia</taxon>
        <taxon>Curculionidae</taxon>
        <taxon>Scolytinae</taxon>
        <taxon>Hypothenemus</taxon>
    </lineage>
</organism>
<feature type="transmembrane region" description="Helical" evidence="9">
    <location>
        <begin position="39"/>
        <end position="58"/>
    </location>
</feature>